<organism evidence="2 3">
    <name type="scientific">Arenibacter aquaticus</name>
    <dbReference type="NCBI Taxonomy" id="2489054"/>
    <lineage>
        <taxon>Bacteria</taxon>
        <taxon>Pseudomonadati</taxon>
        <taxon>Bacteroidota</taxon>
        <taxon>Flavobacteriia</taxon>
        <taxon>Flavobacteriales</taxon>
        <taxon>Flavobacteriaceae</taxon>
        <taxon>Arenibacter</taxon>
    </lineage>
</organism>
<dbReference type="OrthoDB" id="329514at2"/>
<comment type="caution">
    <text evidence="2">The sequence shown here is derived from an EMBL/GenBank/DDBJ whole genome shotgun (WGS) entry which is preliminary data.</text>
</comment>
<reference evidence="2 3" key="1">
    <citation type="submission" date="2018-11" db="EMBL/GenBank/DDBJ databases">
        <title>Arenibacter aquaticus sp.nov., a marine bacterium isolated from surface seawater in the South China Sea.</title>
        <authorList>
            <person name="Guo J."/>
            <person name="Sun J."/>
        </authorList>
    </citation>
    <scope>NUCLEOTIDE SEQUENCE [LARGE SCALE GENOMIC DNA]</scope>
    <source>
        <strain evidence="2 3">GUO666</strain>
    </source>
</reference>
<evidence type="ECO:0008006" key="4">
    <source>
        <dbReference type="Google" id="ProtNLM"/>
    </source>
</evidence>
<feature type="transmembrane region" description="Helical" evidence="1">
    <location>
        <begin position="85"/>
        <end position="108"/>
    </location>
</feature>
<feature type="transmembrane region" description="Helical" evidence="1">
    <location>
        <begin position="46"/>
        <end position="65"/>
    </location>
</feature>
<accession>A0A3S0CNI8</accession>
<gene>
    <name evidence="2" type="ORF">EHW67_11465</name>
</gene>
<keyword evidence="3" id="KW-1185">Reference proteome</keyword>
<keyword evidence="1" id="KW-1133">Transmembrane helix</keyword>
<keyword evidence="1" id="KW-0812">Transmembrane</keyword>
<evidence type="ECO:0000256" key="1">
    <source>
        <dbReference type="SAM" id="Phobius"/>
    </source>
</evidence>
<protein>
    <recommendedName>
        <fullName evidence="4">Cytochrome B</fullName>
    </recommendedName>
</protein>
<dbReference type="Proteomes" id="UP000267585">
    <property type="component" value="Unassembled WGS sequence"/>
</dbReference>
<keyword evidence="1" id="KW-0472">Membrane</keyword>
<name>A0A3S0CNI8_9FLAO</name>
<dbReference type="EMBL" id="RQPJ01000005">
    <property type="protein sequence ID" value="RTE53611.1"/>
    <property type="molecule type" value="Genomic_DNA"/>
</dbReference>
<dbReference type="RefSeq" id="WP_126162507.1">
    <property type="nucleotide sequence ID" value="NZ_RQPJ01000005.1"/>
</dbReference>
<evidence type="ECO:0000313" key="3">
    <source>
        <dbReference type="Proteomes" id="UP000267585"/>
    </source>
</evidence>
<sequence length="154" mass="18095">MYSTLLPLHSLVRWMVLISLLFAIYRSYNGWFSNKEFLGFDNMVRHWTATIAHIQLVIGLWLYFVSPITDYFMNNPQEAVHLREIRFFGMEHSLMMFIAIVVITIGSVKAKRKSTDTEKFKTMAIWFTAGLLIILSSIPWQFSPLTSRPYFRAF</sequence>
<dbReference type="AlphaFoldDB" id="A0A3S0CNI8"/>
<evidence type="ECO:0000313" key="2">
    <source>
        <dbReference type="EMBL" id="RTE53611.1"/>
    </source>
</evidence>
<feature type="transmembrane region" description="Helical" evidence="1">
    <location>
        <begin position="6"/>
        <end position="25"/>
    </location>
</feature>
<feature type="transmembrane region" description="Helical" evidence="1">
    <location>
        <begin position="120"/>
        <end position="142"/>
    </location>
</feature>
<proteinExistence type="predicted"/>